<accession>A0A0U5ANA5</accession>
<dbReference type="InterPro" id="IPR001764">
    <property type="entry name" value="Glyco_hydro_3_N"/>
</dbReference>
<dbReference type="GO" id="GO:0005975">
    <property type="term" value="P:carbohydrate metabolic process"/>
    <property type="evidence" value="ECO:0007669"/>
    <property type="project" value="InterPro"/>
</dbReference>
<keyword evidence="8" id="KW-1185">Reference proteome</keyword>
<proteinExistence type="inferred from homology"/>
<dbReference type="EC" id="3.2.1.52" evidence="3"/>
<dbReference type="Gene3D" id="3.20.20.300">
    <property type="entry name" value="Glycoside hydrolase, family 3, N-terminal domain"/>
    <property type="match status" value="1"/>
</dbReference>
<evidence type="ECO:0000313" key="7">
    <source>
        <dbReference type="EMBL" id="BAU23540.1"/>
    </source>
</evidence>
<dbReference type="GO" id="GO:0004563">
    <property type="term" value="F:beta-N-acetylhexosaminidase activity"/>
    <property type="evidence" value="ECO:0007669"/>
    <property type="project" value="UniProtKB-EC"/>
</dbReference>
<dbReference type="InterPro" id="IPR017853">
    <property type="entry name" value="GH"/>
</dbReference>
<keyword evidence="4" id="KW-0378">Hydrolase</keyword>
<evidence type="ECO:0000256" key="3">
    <source>
        <dbReference type="ARBA" id="ARBA00012663"/>
    </source>
</evidence>
<protein>
    <recommendedName>
        <fullName evidence="3">beta-N-acetylhexosaminidase</fullName>
        <ecNumber evidence="3">3.2.1.52</ecNumber>
    </recommendedName>
</protein>
<dbReference type="RefSeq" id="WP_068514655.1">
    <property type="nucleotide sequence ID" value="NZ_AP014945.1"/>
</dbReference>
<dbReference type="KEGG" id="cthi:THC_1168"/>
<organism evidence="7 8">
    <name type="scientific">Caldimicrobium thiodismutans</name>
    <dbReference type="NCBI Taxonomy" id="1653476"/>
    <lineage>
        <taxon>Bacteria</taxon>
        <taxon>Pseudomonadati</taxon>
        <taxon>Thermodesulfobacteriota</taxon>
        <taxon>Thermodesulfobacteria</taxon>
        <taxon>Thermodesulfobacteriales</taxon>
        <taxon>Thermodesulfobacteriaceae</taxon>
        <taxon>Caldimicrobium</taxon>
    </lineage>
</organism>
<feature type="domain" description="Glycoside hydrolase family 3 N-terminal" evidence="6">
    <location>
        <begin position="59"/>
        <end position="302"/>
    </location>
</feature>
<name>A0A0U5ANA5_9BACT</name>
<dbReference type="Pfam" id="PF00933">
    <property type="entry name" value="Glyco_hydro_3"/>
    <property type="match status" value="1"/>
</dbReference>
<evidence type="ECO:0000259" key="6">
    <source>
        <dbReference type="Pfam" id="PF00933"/>
    </source>
</evidence>
<evidence type="ECO:0000256" key="5">
    <source>
        <dbReference type="ARBA" id="ARBA00023295"/>
    </source>
</evidence>
<comment type="similarity">
    <text evidence="2">Belongs to the glycosyl hydrolase 3 family.</text>
</comment>
<evidence type="ECO:0000256" key="1">
    <source>
        <dbReference type="ARBA" id="ARBA00001231"/>
    </source>
</evidence>
<evidence type="ECO:0000256" key="2">
    <source>
        <dbReference type="ARBA" id="ARBA00005336"/>
    </source>
</evidence>
<dbReference type="AlphaFoldDB" id="A0A0U5ANA5"/>
<dbReference type="Proteomes" id="UP000068196">
    <property type="component" value="Chromosome"/>
</dbReference>
<comment type="catalytic activity">
    <reaction evidence="1">
        <text>Hydrolysis of terminal non-reducing N-acetyl-D-hexosamine residues in N-acetyl-beta-D-hexosaminides.</text>
        <dbReference type="EC" id="3.2.1.52"/>
    </reaction>
</comment>
<dbReference type="OrthoDB" id="9781691at2"/>
<reference evidence="7 8" key="1">
    <citation type="journal article" date="2016" name="Int. J. Syst. Evol. Microbiol.">
        <title>Caldimicrobium thiodismutans sp. nov., a sulfur-disproportionating bacterium isolated from a hot spring, and emended description of the genus Caldimicrobium.</title>
        <authorList>
            <person name="Kojima H."/>
            <person name="Umezawa K."/>
            <person name="Fukui M."/>
        </authorList>
    </citation>
    <scope>NUCLEOTIDE SEQUENCE [LARGE SCALE GENOMIC DNA]</scope>
    <source>
        <strain evidence="7 8">TF1</strain>
    </source>
</reference>
<evidence type="ECO:0000313" key="8">
    <source>
        <dbReference type="Proteomes" id="UP000068196"/>
    </source>
</evidence>
<evidence type="ECO:0000256" key="4">
    <source>
        <dbReference type="ARBA" id="ARBA00022801"/>
    </source>
</evidence>
<dbReference type="EMBL" id="AP014945">
    <property type="protein sequence ID" value="BAU23540.1"/>
    <property type="molecule type" value="Genomic_DNA"/>
</dbReference>
<sequence>MFKKIGKVLLVKPALISEEEREFYKELSFENFIFFKEHFQRDFEEYLSHLRGGLRSIKFLAVDQEGGRVCRIKGDFASPSEIAEKAKFEGKRVLIDWAEKIAETLENYKLNLNLSPVVDRGNKETPEFLKGRSFSKDPKEIVKFAEILIGEHKKRGLRTCLKHFPGLYNVKIDPHKELPVKEKLFDEDLYPFIKLSSRADFIMTTHLFLPELDMEKPSTFSERLISFLRKITDFKGAILTDDLSMGALKSYSFSERIVLSLVSGHNLLIFCGFFEDLMGSLFEIKGEIEKSKILKEKIQESLTILEKY</sequence>
<gene>
    <name evidence="7" type="ORF">THC_1168</name>
</gene>
<dbReference type="SUPFAM" id="SSF51445">
    <property type="entry name" value="(Trans)glycosidases"/>
    <property type="match status" value="1"/>
</dbReference>
<keyword evidence="5" id="KW-0326">Glycosidase</keyword>
<dbReference type="PATRIC" id="fig|1653476.3.peg.1209"/>
<reference evidence="8" key="2">
    <citation type="journal article" date="2016" name="Int. J. Syst. Evol. Microbiol.">
        <title>Caldimicrobium thiodismutans sp. nov., a sulfur-disproportionating bacterium isolated from a hot spring.</title>
        <authorList>
            <person name="Kojima H."/>
            <person name="Umezawa K."/>
            <person name="Fukui M."/>
        </authorList>
    </citation>
    <scope>NUCLEOTIDE SEQUENCE [LARGE SCALE GENOMIC DNA]</scope>
    <source>
        <strain evidence="8">TF1</strain>
    </source>
</reference>
<dbReference type="STRING" id="1653476.THC_1168"/>
<dbReference type="GO" id="GO:0009254">
    <property type="term" value="P:peptidoglycan turnover"/>
    <property type="evidence" value="ECO:0007669"/>
    <property type="project" value="TreeGrafter"/>
</dbReference>
<dbReference type="PANTHER" id="PTHR30480">
    <property type="entry name" value="BETA-HEXOSAMINIDASE-RELATED"/>
    <property type="match status" value="1"/>
</dbReference>
<dbReference type="InterPro" id="IPR036962">
    <property type="entry name" value="Glyco_hydro_3_N_sf"/>
</dbReference>
<dbReference type="PANTHER" id="PTHR30480:SF13">
    <property type="entry name" value="BETA-HEXOSAMINIDASE"/>
    <property type="match status" value="1"/>
</dbReference>
<dbReference type="InterPro" id="IPR050226">
    <property type="entry name" value="NagZ_Beta-hexosaminidase"/>
</dbReference>